<proteinExistence type="predicted"/>
<sequence>MNKRYFFYIIIVISLFTSCGLIHNLPDSATPNTGVDPNLWYSFVDQNGNFYPDNWKKNYGIPSNKAARDPYSLMKIATDRGDREQLLAFERGNMLRLSKRIAPKKRVFILVHGFNADEESVVKQYKYISDHIVTNPKTDEIIRFYWDGLRSTSPFRSAKNWFSAASFSQMAGEFGLRRILNNMADKDVFIISHSRGASVVMSAISNPEYNSSFSAQAKDVHNVDIERAKPLLENKNRITCIMLAPAIGLSEFQYTDTASNTKKFVNLSSQVKKIHITINGTDKMLKKFFGFLSNKLNPTDLGYKEESYNALKKNYSIFSMTDFTGMSSHDFSRYIRDPKFKQMLREESIQVQ</sequence>
<dbReference type="InterPro" id="IPR029058">
    <property type="entry name" value="AB_hydrolase_fold"/>
</dbReference>
<dbReference type="PROSITE" id="PS51257">
    <property type="entry name" value="PROKAR_LIPOPROTEIN"/>
    <property type="match status" value="1"/>
</dbReference>
<organism evidence="1 2">
    <name type="scientific">Sphingobacterium siyangense</name>
    <dbReference type="NCBI Taxonomy" id="459529"/>
    <lineage>
        <taxon>Bacteria</taxon>
        <taxon>Pseudomonadati</taxon>
        <taxon>Bacteroidota</taxon>
        <taxon>Sphingobacteriia</taxon>
        <taxon>Sphingobacteriales</taxon>
        <taxon>Sphingobacteriaceae</taxon>
        <taxon>Sphingobacterium</taxon>
    </lineage>
</organism>
<dbReference type="Pfam" id="PF05990">
    <property type="entry name" value="DUF900"/>
    <property type="match status" value="1"/>
</dbReference>
<dbReference type="SUPFAM" id="SSF53474">
    <property type="entry name" value="alpha/beta-Hydrolases"/>
    <property type="match status" value="1"/>
</dbReference>
<dbReference type="InterPro" id="IPR010297">
    <property type="entry name" value="DUF900_hydrolase"/>
</dbReference>
<accession>A0A420FPH3</accession>
<evidence type="ECO:0000313" key="2">
    <source>
        <dbReference type="Proteomes" id="UP000286402"/>
    </source>
</evidence>
<dbReference type="RefSeq" id="WP_075992083.1">
    <property type="nucleotide sequence ID" value="NZ_CP070350.1"/>
</dbReference>
<gene>
    <name evidence="1" type="ORF">BCY89_07595</name>
</gene>
<keyword evidence="2" id="KW-1185">Reference proteome</keyword>
<name>A0A420FPH3_9SPHI</name>
<evidence type="ECO:0000313" key="1">
    <source>
        <dbReference type="EMBL" id="RKF34818.1"/>
    </source>
</evidence>
<protein>
    <recommendedName>
        <fullName evidence="3">Alpha/beta hydrolase</fullName>
    </recommendedName>
</protein>
<dbReference type="AlphaFoldDB" id="A0A420FPH3"/>
<comment type="caution">
    <text evidence="1">The sequence shown here is derived from an EMBL/GenBank/DDBJ whole genome shotgun (WGS) entry which is preliminary data.</text>
</comment>
<evidence type="ECO:0008006" key="3">
    <source>
        <dbReference type="Google" id="ProtNLM"/>
    </source>
</evidence>
<reference evidence="1 2" key="1">
    <citation type="submission" date="2016-07" db="EMBL/GenBank/DDBJ databases">
        <title>Genome analysis of Sphingobacterium siyangense T12B17.</title>
        <authorList>
            <person name="Xu D."/>
            <person name="Su Y."/>
            <person name="Zheng S."/>
        </authorList>
    </citation>
    <scope>NUCLEOTIDE SEQUENCE [LARGE SCALE GENOMIC DNA]</scope>
    <source>
        <strain evidence="1 2">T12B17</strain>
    </source>
</reference>
<dbReference type="EMBL" id="MCAQ01000023">
    <property type="protein sequence ID" value="RKF34818.1"/>
    <property type="molecule type" value="Genomic_DNA"/>
</dbReference>
<dbReference type="Gene3D" id="3.40.50.1820">
    <property type="entry name" value="alpha/beta hydrolase"/>
    <property type="match status" value="1"/>
</dbReference>
<dbReference type="Proteomes" id="UP000286402">
    <property type="component" value="Unassembled WGS sequence"/>
</dbReference>